<protein>
    <submittedName>
        <fullName evidence="3">DUF3506 domain-containing protein</fullName>
    </submittedName>
</protein>
<dbReference type="InterPro" id="IPR037383">
    <property type="entry name" value="CCDC87"/>
</dbReference>
<dbReference type="WBParaSite" id="maker-unitig_24186-snap-gene-0.1-mRNA-1">
    <property type="protein sequence ID" value="maker-unitig_24186-snap-gene-0.1-mRNA-1"/>
    <property type="gene ID" value="maker-unitig_24186-snap-gene-0.1"/>
</dbReference>
<keyword evidence="2" id="KW-1185">Reference proteome</keyword>
<dbReference type="PANTHER" id="PTHR16078:SF1">
    <property type="entry name" value="COILED-COIL DOMAIN-CONTAINING PROTEIN 87"/>
    <property type="match status" value="1"/>
</dbReference>
<dbReference type="Proteomes" id="UP000095280">
    <property type="component" value="Unplaced"/>
</dbReference>
<feature type="compositionally biased region" description="Basic and acidic residues" evidence="1">
    <location>
        <begin position="297"/>
        <end position="309"/>
    </location>
</feature>
<accession>A0A1I8F838</accession>
<feature type="region of interest" description="Disordered" evidence="1">
    <location>
        <begin position="223"/>
        <end position="248"/>
    </location>
</feature>
<name>A0A1I8F838_9PLAT</name>
<feature type="region of interest" description="Disordered" evidence="1">
    <location>
        <begin position="1"/>
        <end position="52"/>
    </location>
</feature>
<feature type="compositionally biased region" description="Polar residues" evidence="1">
    <location>
        <begin position="268"/>
        <end position="279"/>
    </location>
</feature>
<evidence type="ECO:0000313" key="3">
    <source>
        <dbReference type="WBParaSite" id="maker-unitig_24186-snap-gene-0.1-mRNA-1"/>
    </source>
</evidence>
<dbReference type="AlphaFoldDB" id="A0A1I8F838"/>
<organism evidence="2 3">
    <name type="scientific">Macrostomum lignano</name>
    <dbReference type="NCBI Taxonomy" id="282301"/>
    <lineage>
        <taxon>Eukaryota</taxon>
        <taxon>Metazoa</taxon>
        <taxon>Spiralia</taxon>
        <taxon>Lophotrochozoa</taxon>
        <taxon>Platyhelminthes</taxon>
        <taxon>Rhabditophora</taxon>
        <taxon>Macrostomorpha</taxon>
        <taxon>Macrostomida</taxon>
        <taxon>Macrostomidae</taxon>
        <taxon>Macrostomum</taxon>
    </lineage>
</organism>
<proteinExistence type="predicted"/>
<feature type="compositionally biased region" description="Basic and acidic residues" evidence="1">
    <location>
        <begin position="39"/>
        <end position="52"/>
    </location>
</feature>
<evidence type="ECO:0000313" key="2">
    <source>
        <dbReference type="Proteomes" id="UP000095280"/>
    </source>
</evidence>
<feature type="region of interest" description="Disordered" evidence="1">
    <location>
        <begin position="267"/>
        <end position="312"/>
    </location>
</feature>
<dbReference type="PANTHER" id="PTHR16078">
    <property type="entry name" value="COILED-COIL DOMAIN-CONTAINING PROTEIN 87"/>
    <property type="match status" value="1"/>
</dbReference>
<sequence length="375" mass="40985">EPSFMGGLGRDAPELPEGGGRRLRSPQRRRRSRQITAEVKQRRDVAAPAAAERRQVDGAAAGVQGNAAHCRASSAIAVRTGNARKVCGRSPLKGASAADPQERLESIWSALGSLTVAAFYREFDWAELRGIHARPQIRPDSRARGQSRLVAARSGGRAPKRGGLLARLFLARDEAVKAPLRVLETRHGDVATFRGRPYSDKMRWDKIEMLYWLQEERRRPMESLAEASPRSRASPVLPPITASESGENPEVYGKGLNYWSESGRLVSEASTPGRSTTTGYKPKGIGLSSFKIGGQARGREGARGGKETRTQPVSPIRDELIPQDTRSTDAGVHTEGIQLAPGCMITLAPLYWPETEHFIVDFMAPQKQIRAAPAR</sequence>
<feature type="compositionally biased region" description="Basic residues" evidence="1">
    <location>
        <begin position="21"/>
        <end position="33"/>
    </location>
</feature>
<evidence type="ECO:0000256" key="1">
    <source>
        <dbReference type="SAM" id="MobiDB-lite"/>
    </source>
</evidence>
<reference evidence="3" key="1">
    <citation type="submission" date="2016-11" db="UniProtKB">
        <authorList>
            <consortium name="WormBaseParasite"/>
        </authorList>
    </citation>
    <scope>IDENTIFICATION</scope>
</reference>